<reference evidence="2" key="1">
    <citation type="submission" date="2020-02" db="EMBL/GenBank/DDBJ databases">
        <authorList>
            <person name="Meier V. D."/>
        </authorList>
    </citation>
    <scope>NUCLEOTIDE SEQUENCE</scope>
    <source>
        <strain evidence="2">AVDCRST_MAG42</strain>
    </source>
</reference>
<protein>
    <recommendedName>
        <fullName evidence="3">ABC-2 family transporter protein</fullName>
    </recommendedName>
</protein>
<evidence type="ECO:0000256" key="1">
    <source>
        <dbReference type="SAM" id="Phobius"/>
    </source>
</evidence>
<feature type="transmembrane region" description="Helical" evidence="1">
    <location>
        <begin position="111"/>
        <end position="135"/>
    </location>
</feature>
<dbReference type="PANTHER" id="PTHR43471:SF10">
    <property type="entry name" value="SLL1107 PROTEIN"/>
    <property type="match status" value="1"/>
</dbReference>
<proteinExistence type="predicted"/>
<gene>
    <name evidence="2" type="ORF">AVDCRST_MAG42-2970</name>
</gene>
<feature type="transmembrane region" description="Helical" evidence="1">
    <location>
        <begin position="172"/>
        <end position="193"/>
    </location>
</feature>
<keyword evidence="1" id="KW-0812">Transmembrane</keyword>
<dbReference type="AlphaFoldDB" id="A0A6J4IW82"/>
<dbReference type="PANTHER" id="PTHR43471">
    <property type="entry name" value="ABC TRANSPORTER PERMEASE"/>
    <property type="match status" value="1"/>
</dbReference>
<name>A0A6J4IW82_9BACT</name>
<evidence type="ECO:0008006" key="3">
    <source>
        <dbReference type="Google" id="ProtNLM"/>
    </source>
</evidence>
<feature type="transmembrane region" description="Helical" evidence="1">
    <location>
        <begin position="271"/>
        <end position="290"/>
    </location>
</feature>
<dbReference type="EMBL" id="CADCTA010000097">
    <property type="protein sequence ID" value="CAA9261220.1"/>
    <property type="molecule type" value="Genomic_DNA"/>
</dbReference>
<feature type="transmembrane region" description="Helical" evidence="1">
    <location>
        <begin position="199"/>
        <end position="220"/>
    </location>
</feature>
<organism evidence="2">
    <name type="scientific">uncultured Chthoniobacterales bacterium</name>
    <dbReference type="NCBI Taxonomy" id="1836801"/>
    <lineage>
        <taxon>Bacteria</taxon>
        <taxon>Pseudomonadati</taxon>
        <taxon>Verrucomicrobiota</taxon>
        <taxon>Spartobacteria</taxon>
        <taxon>Chthoniobacterales</taxon>
        <taxon>environmental samples</taxon>
    </lineage>
</organism>
<feature type="transmembrane region" description="Helical" evidence="1">
    <location>
        <begin position="30"/>
        <end position="53"/>
    </location>
</feature>
<sequence>MQQQQHRAFSFRRVAAIASITLTELTRLRVFYVLLIFALVLIGSSMFMARMTFQQEFQVLKDISLGAMSLFTSILAIVGTARLLPQDVDDRAVYTILAKPVPRFEYIAGKLGGVLSLLAISMLVMTALFCAVLFARQQAVLAATAHQMTGLPPQELSDALANVRASTFNSSLLPAILLVYIKAAIVASLTLFISTFATSTIFTIVVAVFVYFIGHLQATARAFWLSEHGGGWASRTFLAVVALLFPDLQLFDGVDHLVAGTAIPMALFVKTAALGCFYVVIYLLLATAVFSGKEL</sequence>
<keyword evidence="1" id="KW-1133">Transmembrane helix</keyword>
<feature type="transmembrane region" description="Helical" evidence="1">
    <location>
        <begin position="65"/>
        <end position="84"/>
    </location>
</feature>
<evidence type="ECO:0000313" key="2">
    <source>
        <dbReference type="EMBL" id="CAA9261220.1"/>
    </source>
</evidence>
<keyword evidence="1" id="KW-0472">Membrane</keyword>
<accession>A0A6J4IW82</accession>